<evidence type="ECO:0000256" key="1">
    <source>
        <dbReference type="ARBA" id="ARBA00004752"/>
    </source>
</evidence>
<keyword evidence="14" id="KW-1185">Reference proteome</keyword>
<dbReference type="PROSITE" id="PS51257">
    <property type="entry name" value="PROKAR_LIPOPROTEIN"/>
    <property type="match status" value="1"/>
</dbReference>
<feature type="region of interest" description="Disordered" evidence="10">
    <location>
        <begin position="256"/>
        <end position="298"/>
    </location>
</feature>
<organism evidence="13 14">
    <name type="scientific">Pseudogemmobacter humi</name>
    <dbReference type="NCBI Taxonomy" id="2483812"/>
    <lineage>
        <taxon>Bacteria</taxon>
        <taxon>Pseudomonadati</taxon>
        <taxon>Pseudomonadota</taxon>
        <taxon>Alphaproteobacteria</taxon>
        <taxon>Rhodobacterales</taxon>
        <taxon>Paracoccaceae</taxon>
        <taxon>Pseudogemmobacter</taxon>
    </lineage>
</organism>
<evidence type="ECO:0000313" key="13">
    <source>
        <dbReference type="EMBL" id="VDC27208.1"/>
    </source>
</evidence>
<keyword evidence="8 9" id="KW-0961">Cell wall biogenesis/degradation</keyword>
<dbReference type="AlphaFoldDB" id="A0A3P5XAB9"/>
<proteinExistence type="inferred from homology"/>
<dbReference type="GO" id="GO:0016757">
    <property type="term" value="F:glycosyltransferase activity"/>
    <property type="evidence" value="ECO:0007669"/>
    <property type="project" value="UniProtKB-KW"/>
</dbReference>
<evidence type="ECO:0000313" key="14">
    <source>
        <dbReference type="Proteomes" id="UP000277498"/>
    </source>
</evidence>
<evidence type="ECO:0000256" key="9">
    <source>
        <dbReference type="PROSITE-ProRule" id="PRU01373"/>
    </source>
</evidence>
<evidence type="ECO:0000256" key="3">
    <source>
        <dbReference type="ARBA" id="ARBA00022676"/>
    </source>
</evidence>
<dbReference type="InterPro" id="IPR050979">
    <property type="entry name" value="LD-transpeptidase"/>
</dbReference>
<dbReference type="Pfam" id="PF03734">
    <property type="entry name" value="YkuD"/>
    <property type="match status" value="1"/>
</dbReference>
<dbReference type="SUPFAM" id="SSF141523">
    <property type="entry name" value="L,D-transpeptidase catalytic domain-like"/>
    <property type="match status" value="1"/>
</dbReference>
<gene>
    <name evidence="13" type="primary">erfK_2</name>
    <name evidence="13" type="ORF">XINFAN_01796</name>
</gene>
<feature type="active site" description="Proton donor/acceptor" evidence="9">
    <location>
        <position position="169"/>
    </location>
</feature>
<keyword evidence="4 13" id="KW-0808">Transferase</keyword>
<dbReference type="EMBL" id="UXAW01000058">
    <property type="protein sequence ID" value="VDC27208.1"/>
    <property type="molecule type" value="Genomic_DNA"/>
</dbReference>
<dbReference type="Gene3D" id="2.40.440.10">
    <property type="entry name" value="L,D-transpeptidase catalytic domain-like"/>
    <property type="match status" value="1"/>
</dbReference>
<sequence length="298" mass="32676">MTFSFPRLIALIALPLMAACGARSTVESPQHELPGYEAVEDGSFQIPAVAPQYLIEDHRRAEVAYNGEDAPGTIVVDVYARKLYWVLPEGRAIRYAIAVGREGTSFRGEGYIGRKAHWPSWTPTANMIRRQPEMYAEFAGGLPGGLENPLGSRALYLYRGGRDTMFRIHGTIDNGSIGLATSAGCIRLFNQDVMDLYERADSGTRVRVRTEAESLELEGPQMDDAWGRAVPETPENIAKKERDLVAVAAAEKAEAERKAKAEAAERKAAEKAEAKRLRQCKRKGIDPADCPVPVASEA</sequence>
<evidence type="ECO:0000256" key="4">
    <source>
        <dbReference type="ARBA" id="ARBA00022679"/>
    </source>
</evidence>
<comment type="pathway">
    <text evidence="1 9">Cell wall biogenesis; peptidoglycan biosynthesis.</text>
</comment>
<feature type="signal peptide" evidence="11">
    <location>
        <begin position="1"/>
        <end position="18"/>
    </location>
</feature>
<dbReference type="GO" id="GO:0018104">
    <property type="term" value="P:peptidoglycan-protein cross-linking"/>
    <property type="evidence" value="ECO:0007669"/>
    <property type="project" value="TreeGrafter"/>
</dbReference>
<evidence type="ECO:0000256" key="6">
    <source>
        <dbReference type="ARBA" id="ARBA00022960"/>
    </source>
</evidence>
<evidence type="ECO:0000256" key="5">
    <source>
        <dbReference type="ARBA" id="ARBA00022801"/>
    </source>
</evidence>
<name>A0A3P5XAB9_9RHOB</name>
<dbReference type="PANTHER" id="PTHR30582">
    <property type="entry name" value="L,D-TRANSPEPTIDASE"/>
    <property type="match status" value="1"/>
</dbReference>
<keyword evidence="3" id="KW-0328">Glycosyltransferase</keyword>
<evidence type="ECO:0000256" key="11">
    <source>
        <dbReference type="SAM" id="SignalP"/>
    </source>
</evidence>
<keyword evidence="11" id="KW-0732">Signal</keyword>
<dbReference type="GO" id="GO:0008360">
    <property type="term" value="P:regulation of cell shape"/>
    <property type="evidence" value="ECO:0007669"/>
    <property type="project" value="UniProtKB-UniRule"/>
</dbReference>
<dbReference type="CDD" id="cd16913">
    <property type="entry name" value="YkuD_like"/>
    <property type="match status" value="1"/>
</dbReference>
<keyword evidence="6 9" id="KW-0133">Cell shape</keyword>
<comment type="similarity">
    <text evidence="2">Belongs to the YkuD family.</text>
</comment>
<keyword evidence="5" id="KW-0378">Hydrolase</keyword>
<dbReference type="Proteomes" id="UP000277498">
    <property type="component" value="Unassembled WGS sequence"/>
</dbReference>
<dbReference type="GO" id="GO:0005576">
    <property type="term" value="C:extracellular region"/>
    <property type="evidence" value="ECO:0007669"/>
    <property type="project" value="TreeGrafter"/>
</dbReference>
<evidence type="ECO:0000256" key="2">
    <source>
        <dbReference type="ARBA" id="ARBA00005992"/>
    </source>
</evidence>
<dbReference type="PANTHER" id="PTHR30582:SF24">
    <property type="entry name" value="L,D-TRANSPEPTIDASE ERFK_SRFK-RELATED"/>
    <property type="match status" value="1"/>
</dbReference>
<reference evidence="13 14" key="1">
    <citation type="submission" date="2018-11" db="EMBL/GenBank/DDBJ databases">
        <authorList>
            <person name="Criscuolo A."/>
        </authorList>
    </citation>
    <scope>NUCLEOTIDE SEQUENCE [LARGE SCALE GENOMIC DNA]</scope>
    <source>
        <strain evidence="13">ACIP111625</strain>
    </source>
</reference>
<dbReference type="GO" id="GO:0071972">
    <property type="term" value="F:peptidoglycan L,D-transpeptidase activity"/>
    <property type="evidence" value="ECO:0007669"/>
    <property type="project" value="TreeGrafter"/>
</dbReference>
<dbReference type="InterPro" id="IPR038063">
    <property type="entry name" value="Transpep_catalytic_dom"/>
</dbReference>
<feature type="chain" id="PRO_5018101115" evidence="11">
    <location>
        <begin position="19"/>
        <end position="298"/>
    </location>
</feature>
<protein>
    <submittedName>
        <fullName evidence="13">Putative L,D-transpeptidase ErfK/SrfK</fullName>
        <ecNumber evidence="13">2.-.-.-</ecNumber>
    </submittedName>
</protein>
<accession>A0A3P5XAB9</accession>
<feature type="compositionally biased region" description="Basic and acidic residues" evidence="10">
    <location>
        <begin position="256"/>
        <end position="276"/>
    </location>
</feature>
<dbReference type="GO" id="GO:0071555">
    <property type="term" value="P:cell wall organization"/>
    <property type="evidence" value="ECO:0007669"/>
    <property type="project" value="UniProtKB-UniRule"/>
</dbReference>
<evidence type="ECO:0000256" key="10">
    <source>
        <dbReference type="SAM" id="MobiDB-lite"/>
    </source>
</evidence>
<dbReference type="PROSITE" id="PS52029">
    <property type="entry name" value="LD_TPASE"/>
    <property type="match status" value="1"/>
</dbReference>
<dbReference type="UniPathway" id="UPA00219"/>
<feature type="active site" description="Nucleophile" evidence="9">
    <location>
        <position position="185"/>
    </location>
</feature>
<evidence type="ECO:0000259" key="12">
    <source>
        <dbReference type="PROSITE" id="PS52029"/>
    </source>
</evidence>
<evidence type="ECO:0000256" key="8">
    <source>
        <dbReference type="ARBA" id="ARBA00023316"/>
    </source>
</evidence>
<feature type="domain" description="L,D-TPase catalytic" evidence="12">
    <location>
        <begin position="72"/>
        <end position="209"/>
    </location>
</feature>
<evidence type="ECO:0000256" key="7">
    <source>
        <dbReference type="ARBA" id="ARBA00022984"/>
    </source>
</evidence>
<dbReference type="EC" id="2.-.-.-" evidence="13"/>
<dbReference type="InterPro" id="IPR005490">
    <property type="entry name" value="LD_TPept_cat_dom"/>
</dbReference>
<keyword evidence="7 9" id="KW-0573">Peptidoglycan synthesis</keyword>